<keyword evidence="1" id="KW-1133">Transmembrane helix</keyword>
<organism evidence="2 3">
    <name type="scientific">Umezawaea tangerina</name>
    <dbReference type="NCBI Taxonomy" id="84725"/>
    <lineage>
        <taxon>Bacteria</taxon>
        <taxon>Bacillati</taxon>
        <taxon>Actinomycetota</taxon>
        <taxon>Actinomycetes</taxon>
        <taxon>Pseudonocardiales</taxon>
        <taxon>Pseudonocardiaceae</taxon>
        <taxon>Umezawaea</taxon>
    </lineage>
</organism>
<dbReference type="EMBL" id="PVTF01000007">
    <property type="protein sequence ID" value="PRY39708.1"/>
    <property type="molecule type" value="Genomic_DNA"/>
</dbReference>
<dbReference type="RefSeq" id="WP_106189622.1">
    <property type="nucleotide sequence ID" value="NZ_PVTF01000007.1"/>
</dbReference>
<evidence type="ECO:0000256" key="1">
    <source>
        <dbReference type="SAM" id="Phobius"/>
    </source>
</evidence>
<feature type="transmembrane region" description="Helical" evidence="1">
    <location>
        <begin position="261"/>
        <end position="279"/>
    </location>
</feature>
<feature type="transmembrane region" description="Helical" evidence="1">
    <location>
        <begin position="144"/>
        <end position="166"/>
    </location>
</feature>
<evidence type="ECO:0000313" key="3">
    <source>
        <dbReference type="Proteomes" id="UP000239494"/>
    </source>
</evidence>
<feature type="transmembrane region" description="Helical" evidence="1">
    <location>
        <begin position="102"/>
        <end position="124"/>
    </location>
</feature>
<evidence type="ECO:0000313" key="2">
    <source>
        <dbReference type="EMBL" id="PRY39708.1"/>
    </source>
</evidence>
<comment type="caution">
    <text evidence="2">The sequence shown here is derived from an EMBL/GenBank/DDBJ whole genome shotgun (WGS) entry which is preliminary data.</text>
</comment>
<reference evidence="2 3" key="1">
    <citation type="submission" date="2018-03" db="EMBL/GenBank/DDBJ databases">
        <title>Genomic Encyclopedia of Archaeal and Bacterial Type Strains, Phase II (KMG-II): from individual species to whole genera.</title>
        <authorList>
            <person name="Goeker M."/>
        </authorList>
    </citation>
    <scope>NUCLEOTIDE SEQUENCE [LARGE SCALE GENOMIC DNA]</scope>
    <source>
        <strain evidence="2 3">DSM 44720</strain>
    </source>
</reference>
<sequence>MRRAWGLSAALLAVSTYACLYVAALLPLTIWAAAPDARSHRGGPASVLPHLLVYFVDRTPQEAYFAQTRGWEWLPRLVLLVALVFTAYLATRAVAAGRARVAVLQAGAVLLAAGLADLVGLAVVVARSDGAGSVAVDLASAGIFWTYDALYFGFLCTGIVVIGFLLQRLLWTFAGRPWDALADPPATDAGPVRTGNLALACSLPIVALALLGGAFSYSGKSEQEIRLVEEVAGVVLHPRLQLRPQADPEAGFGEVVGAERWVPGSVSAVLSLVVLWLLLRWALGGIRPTAGSAAVFVAVWGVVVIASALGGVVDAVAFPPSTDDVLHATRFGVVWGWVPAVIAVVVLRRRRA</sequence>
<proteinExistence type="predicted"/>
<keyword evidence="1" id="KW-0812">Transmembrane</keyword>
<dbReference type="Proteomes" id="UP000239494">
    <property type="component" value="Unassembled WGS sequence"/>
</dbReference>
<keyword evidence="3" id="KW-1185">Reference proteome</keyword>
<dbReference type="PROSITE" id="PS51257">
    <property type="entry name" value="PROKAR_LIPOPROTEIN"/>
    <property type="match status" value="1"/>
</dbReference>
<protein>
    <submittedName>
        <fullName evidence="2">Uncharacterized protein</fullName>
    </submittedName>
</protein>
<gene>
    <name evidence="2" type="ORF">CLV43_107295</name>
</gene>
<feature type="transmembrane region" description="Helical" evidence="1">
    <location>
        <begin position="325"/>
        <end position="347"/>
    </location>
</feature>
<accession>A0A2T0T205</accession>
<feature type="transmembrane region" description="Helical" evidence="1">
    <location>
        <begin position="197"/>
        <end position="217"/>
    </location>
</feature>
<feature type="transmembrane region" description="Helical" evidence="1">
    <location>
        <begin position="291"/>
        <end position="313"/>
    </location>
</feature>
<dbReference type="AlphaFoldDB" id="A0A2T0T205"/>
<name>A0A2T0T205_9PSEU</name>
<keyword evidence="1" id="KW-0472">Membrane</keyword>
<feature type="transmembrane region" description="Helical" evidence="1">
    <location>
        <begin position="73"/>
        <end position="90"/>
    </location>
</feature>